<evidence type="ECO:0000313" key="2">
    <source>
        <dbReference type="Proteomes" id="UP001485301"/>
    </source>
</evidence>
<proteinExistence type="predicted"/>
<accession>A0ACD5C552</accession>
<name>A0ACD5C552_9SPHI</name>
<dbReference type="Proteomes" id="UP001485301">
    <property type="component" value="Chromosome"/>
</dbReference>
<protein>
    <submittedName>
        <fullName evidence="1">HmuY family protein</fullName>
    </submittedName>
</protein>
<organism evidence="1 2">
    <name type="scientific">Sphingobacterium thalpophilum</name>
    <dbReference type="NCBI Taxonomy" id="259"/>
    <lineage>
        <taxon>Bacteria</taxon>
        <taxon>Pseudomonadati</taxon>
        <taxon>Bacteroidota</taxon>
        <taxon>Sphingobacteriia</taxon>
        <taxon>Sphingobacteriales</taxon>
        <taxon>Sphingobacteriaceae</taxon>
        <taxon>Sphingobacterium</taxon>
    </lineage>
</organism>
<evidence type="ECO:0000313" key="1">
    <source>
        <dbReference type="EMBL" id="WZN56868.1"/>
    </source>
</evidence>
<reference evidence="1" key="1">
    <citation type="submission" date="2024-04" db="EMBL/GenBank/DDBJ databases">
        <title>Complete genome sequence of Sphingobacterium thalpophiium BAA-1094.</title>
        <authorList>
            <person name="Adaikpoh B.I."/>
        </authorList>
    </citation>
    <scope>NUCLEOTIDE SEQUENCE</scope>
    <source>
        <strain evidence="1">BAA-1094</strain>
    </source>
</reference>
<sequence length="251" mass="28390">MRTIRMIIGECSIWLSFHKIGRCIFSALLLLTVVSCGKDKDYTIGLEDGKSTLIKDLAGDTDAAMGEGTEGKEQRPFFIFLFRFKDQKQIWVKTKADSAQWLKTKDWDIAFTGPYNSEIYVNNSQHEYNPGYGGQANNTAVVLLRQAYQSVTVAPSDEEFNKSEVNKIGWAATDGSDGWFRYSLSTHIMQALPNRTYAIRLPNGKYAKLQLINAYKGNPAAVTNLNWPAPYYTFRYYVQQDGSKDLNTNTL</sequence>
<gene>
    <name evidence="1" type="ORF">AACH28_04875</name>
</gene>
<dbReference type="EMBL" id="CP151087">
    <property type="protein sequence ID" value="WZN56868.1"/>
    <property type="molecule type" value="Genomic_DNA"/>
</dbReference>
<keyword evidence="2" id="KW-1185">Reference proteome</keyword>